<gene>
    <name evidence="1" type="ORF">GCM10023205_83720</name>
</gene>
<accession>A0ABP9II67</accession>
<dbReference type="Proteomes" id="UP001500466">
    <property type="component" value="Unassembled WGS sequence"/>
</dbReference>
<sequence length="184" mass="20830">MSDPIAELVTVLGLEAPMGPVRVFDWDAVEARLGTRLPDDYKYLVSYYPDLELWEFIWVIPPESDDPEGTYDLAAKHAAFTRWMDQIMEDPHEPEDFPYPVYDGESGILCWGMTPNGDECAWYVSGNDPNAWDAVIVADKGDEWFRYPGGITGIARGLKYDRAAITVFPEDWPEDDGQTMLPTV</sequence>
<dbReference type="SUPFAM" id="SSF160631">
    <property type="entry name" value="SMI1/KNR4-like"/>
    <property type="match status" value="1"/>
</dbReference>
<evidence type="ECO:0008006" key="3">
    <source>
        <dbReference type="Google" id="ProtNLM"/>
    </source>
</evidence>
<comment type="caution">
    <text evidence="1">The sequence shown here is derived from an EMBL/GenBank/DDBJ whole genome shotgun (WGS) entry which is preliminary data.</text>
</comment>
<dbReference type="InterPro" id="IPR037883">
    <property type="entry name" value="Knr4/Smi1-like_sf"/>
</dbReference>
<name>A0ABP9II67_9ACTN</name>
<evidence type="ECO:0000313" key="1">
    <source>
        <dbReference type="EMBL" id="GAA4997546.1"/>
    </source>
</evidence>
<keyword evidence="2" id="KW-1185">Reference proteome</keyword>
<protein>
    <recommendedName>
        <fullName evidence="3">SMI1/KNR4 family protein</fullName>
    </recommendedName>
</protein>
<evidence type="ECO:0000313" key="2">
    <source>
        <dbReference type="Proteomes" id="UP001500466"/>
    </source>
</evidence>
<dbReference type="EMBL" id="BAABHS010000070">
    <property type="protein sequence ID" value="GAA4997546.1"/>
    <property type="molecule type" value="Genomic_DNA"/>
</dbReference>
<reference evidence="2" key="1">
    <citation type="journal article" date="2019" name="Int. J. Syst. Evol. Microbiol.">
        <title>The Global Catalogue of Microorganisms (GCM) 10K type strain sequencing project: providing services to taxonomists for standard genome sequencing and annotation.</title>
        <authorList>
            <consortium name="The Broad Institute Genomics Platform"/>
            <consortium name="The Broad Institute Genome Sequencing Center for Infectious Disease"/>
            <person name="Wu L."/>
            <person name="Ma J."/>
        </authorList>
    </citation>
    <scope>NUCLEOTIDE SEQUENCE [LARGE SCALE GENOMIC DNA]</scope>
    <source>
        <strain evidence="2">JCM 17986</strain>
    </source>
</reference>
<organism evidence="1 2">
    <name type="scientific">Yinghuangia aomiensis</name>
    <dbReference type="NCBI Taxonomy" id="676205"/>
    <lineage>
        <taxon>Bacteria</taxon>
        <taxon>Bacillati</taxon>
        <taxon>Actinomycetota</taxon>
        <taxon>Actinomycetes</taxon>
        <taxon>Kitasatosporales</taxon>
        <taxon>Streptomycetaceae</taxon>
        <taxon>Yinghuangia</taxon>
    </lineage>
</organism>
<proteinExistence type="predicted"/>
<dbReference type="RefSeq" id="WP_345681152.1">
    <property type="nucleotide sequence ID" value="NZ_BAABHS010000070.1"/>
</dbReference>